<dbReference type="STRING" id="153496.A0U89_06845"/>
<accession>A0A1D8UTF9</accession>
<dbReference type="InterPro" id="IPR007709">
    <property type="entry name" value="N-FG_amidohydro"/>
</dbReference>
<keyword evidence="2" id="KW-1185">Reference proteome</keyword>
<dbReference type="Proteomes" id="UP000179145">
    <property type="component" value="Chromosome"/>
</dbReference>
<proteinExistence type="predicted"/>
<dbReference type="Pfam" id="PF05013">
    <property type="entry name" value="FGase"/>
    <property type="match status" value="1"/>
</dbReference>
<dbReference type="AlphaFoldDB" id="A0A1D8UTF9"/>
<evidence type="ECO:0000313" key="2">
    <source>
        <dbReference type="Proteomes" id="UP000179145"/>
    </source>
</evidence>
<dbReference type="Gene3D" id="3.40.630.40">
    <property type="entry name" value="Zn-dependent exopeptidases"/>
    <property type="match status" value="1"/>
</dbReference>
<organism evidence="1 2">
    <name type="scientific">Kozakia baliensis</name>
    <dbReference type="NCBI Taxonomy" id="153496"/>
    <lineage>
        <taxon>Bacteria</taxon>
        <taxon>Pseudomonadati</taxon>
        <taxon>Pseudomonadota</taxon>
        <taxon>Alphaproteobacteria</taxon>
        <taxon>Acetobacterales</taxon>
        <taxon>Acetobacteraceae</taxon>
        <taxon>Kozakia</taxon>
    </lineage>
</organism>
<dbReference type="SUPFAM" id="SSF53187">
    <property type="entry name" value="Zn-dependent exopeptidases"/>
    <property type="match status" value="1"/>
</dbReference>
<dbReference type="KEGG" id="kba:A0U89_06845"/>
<sequence>MDAFALSDALAMSQPSVSVLRPSVLKTPLVVACPHAGRDYSPAFLKQSRLDLAALRRCEDAYVDEIFHATPQFGGPLLQAHFPRVYCDVNRAAWELDPGMFSGRLPLESRTTTAKVRAGLGMIPRVAMAGKSIYRERLTVDEAYSRIENCWQPYHENLQALMKEAMASFGCCVVLDVHSMPRLSRYQSPDIVLGDRHGTSCAPEIMSFIQSFLQNEGFSVTRNNPYAGGYVTEAYGKPASNVHVVQMEIARSLYMNEANLTLHENFWAFQSKMNEFIALLAQAVAR</sequence>
<gene>
    <name evidence="1" type="ORF">A0U89_06845</name>
</gene>
<protein>
    <submittedName>
        <fullName evidence="1">Uncharacterized protein</fullName>
    </submittedName>
</protein>
<name>A0A1D8UTF9_9PROT</name>
<evidence type="ECO:0000313" key="1">
    <source>
        <dbReference type="EMBL" id="AOX16896.1"/>
    </source>
</evidence>
<reference evidence="1 2" key="1">
    <citation type="journal article" date="2016" name="Microb. Cell Fact.">
        <title>Dissection of exopolysaccharide biosynthesis in Kozakia baliensis.</title>
        <authorList>
            <person name="Brandt J.U."/>
            <person name="Jakob F."/>
            <person name="Behr J."/>
            <person name="Geissler A.J."/>
            <person name="Vogel R.F."/>
        </authorList>
    </citation>
    <scope>NUCLEOTIDE SEQUENCE [LARGE SCALE GENOMIC DNA]</scope>
    <source>
        <strain evidence="1 2">DSM 14400</strain>
    </source>
</reference>
<dbReference type="EMBL" id="CP014674">
    <property type="protein sequence ID" value="AOX16896.1"/>
    <property type="molecule type" value="Genomic_DNA"/>
</dbReference>